<dbReference type="SUPFAM" id="SSF52540">
    <property type="entry name" value="P-loop containing nucleoside triphosphate hydrolases"/>
    <property type="match status" value="1"/>
</dbReference>
<dbReference type="PANTHER" id="PTHR10465:SF0">
    <property type="entry name" value="SARCALUMENIN"/>
    <property type="match status" value="1"/>
</dbReference>
<keyword evidence="2" id="KW-0547">Nucleotide-binding</keyword>
<dbReference type="GO" id="GO:0005525">
    <property type="term" value="F:GTP binding"/>
    <property type="evidence" value="ECO:0007669"/>
    <property type="project" value="UniProtKB-KW"/>
</dbReference>
<keyword evidence="4" id="KW-0342">GTP-binding</keyword>
<dbReference type="EMBL" id="JALBUF010000002">
    <property type="protein sequence ID" value="MCI0182808.1"/>
    <property type="molecule type" value="Genomic_DNA"/>
</dbReference>
<evidence type="ECO:0000259" key="7">
    <source>
        <dbReference type="Pfam" id="PF00350"/>
    </source>
</evidence>
<dbReference type="Proteomes" id="UP001139263">
    <property type="component" value="Unassembled WGS sequence"/>
</dbReference>
<evidence type="ECO:0000313" key="9">
    <source>
        <dbReference type="Proteomes" id="UP001139263"/>
    </source>
</evidence>
<dbReference type="GO" id="GO:0003924">
    <property type="term" value="F:GTPase activity"/>
    <property type="evidence" value="ECO:0007669"/>
    <property type="project" value="InterPro"/>
</dbReference>
<evidence type="ECO:0000256" key="6">
    <source>
        <dbReference type="SAM" id="Coils"/>
    </source>
</evidence>
<evidence type="ECO:0000256" key="2">
    <source>
        <dbReference type="ARBA" id="ARBA00022741"/>
    </source>
</evidence>
<dbReference type="AlphaFoldDB" id="A0A9X1V7Q3"/>
<dbReference type="GO" id="GO:0016020">
    <property type="term" value="C:membrane"/>
    <property type="evidence" value="ECO:0007669"/>
    <property type="project" value="UniProtKB-SubCell"/>
</dbReference>
<sequence length="651" mass="72888">MSSTIDEVQSVIDQLQVASAACVHPLLQSYAKRLDERAKRLIEQQYTVAFFGAFSAGKSSLINALIGEQVLPVSPNPTTAAINRVLPPTEEYPHGTILVVFKTLELVAQEVAISAAMLELPTSLEGLSESLNTLDVAQLQDHVKPHYSYLRGIARGYQAMEKNLGETLAIEASELRVMVATEEHAAFVSRVDMYHDSILARDGVVLVDTPGVDSLHARHTDVAFRYMRDADAIVFVTYYNHAFSQPDREFLMQLGRVKEALATDTMFFVINASDLRSSEEELETVKEHVTANLARLGVRTTRLFALSSQLGLAAKMMQETSPLATGIERMIRQRLHLSADAALPTAEQLGQSAGVTKLVDELKEFTSGRLVSVSMKAARIELAQVFESIKGYLEALEGDRATLLAQFEKQEQQAQQLSELFSQDIALDEVALEQELSELLYHVKQRIHFNHSELIVQAFHPANLTKGDAREVQLALQEWMRMLTLAVEQEVRATMIRIDRRARKLLEERLHRVGEVAKLPPLGYILQSDNIPSAPDELPPHPQFEVSTQVQKIARGEFRNAEQFFEQGGRKGLGEKLEPFGIAQVESYMQDVEHWFHALYNNWLHVSHASLLHSITEELSTFLAQKQQVLEDDQAQGSLQQTLASWPTISY</sequence>
<name>A0A9X1V7Q3_9BACL</name>
<dbReference type="RefSeq" id="WP_241712414.1">
    <property type="nucleotide sequence ID" value="NZ_JALBUF010000002.1"/>
</dbReference>
<reference evidence="8" key="1">
    <citation type="submission" date="2022-03" db="EMBL/GenBank/DDBJ databases">
        <title>Draft Genome Sequence of Firmicute Strain S0AB, a Heterotrophic Iron/Sulfur-Oxidizing Extreme Acidophile.</title>
        <authorList>
            <person name="Vergara E."/>
            <person name="Pakostova E."/>
            <person name="Johnson D.B."/>
            <person name="Holmes D.S."/>
        </authorList>
    </citation>
    <scope>NUCLEOTIDE SEQUENCE</scope>
    <source>
        <strain evidence="8">S0AB</strain>
    </source>
</reference>
<organism evidence="8 9">
    <name type="scientific">Sulfoacidibacillus ferrooxidans</name>
    <dbReference type="NCBI Taxonomy" id="2005001"/>
    <lineage>
        <taxon>Bacteria</taxon>
        <taxon>Bacillati</taxon>
        <taxon>Bacillota</taxon>
        <taxon>Bacilli</taxon>
        <taxon>Bacillales</taxon>
        <taxon>Alicyclobacillaceae</taxon>
        <taxon>Sulfoacidibacillus</taxon>
    </lineage>
</organism>
<evidence type="ECO:0000256" key="1">
    <source>
        <dbReference type="ARBA" id="ARBA00004370"/>
    </source>
</evidence>
<proteinExistence type="predicted"/>
<gene>
    <name evidence="8" type="primary">era_2</name>
    <name evidence="8" type="ORF">MM817_01077</name>
</gene>
<feature type="domain" description="Dynamin N-terminal" evidence="7">
    <location>
        <begin position="48"/>
        <end position="271"/>
    </location>
</feature>
<keyword evidence="3" id="KW-0378">Hydrolase</keyword>
<evidence type="ECO:0000313" key="8">
    <source>
        <dbReference type="EMBL" id="MCI0182808.1"/>
    </source>
</evidence>
<comment type="caution">
    <text evidence="8">The sequence shown here is derived from an EMBL/GenBank/DDBJ whole genome shotgun (WGS) entry which is preliminary data.</text>
</comment>
<dbReference type="PANTHER" id="PTHR10465">
    <property type="entry name" value="TRANSMEMBRANE GTPASE FZO1"/>
    <property type="match status" value="1"/>
</dbReference>
<protein>
    <submittedName>
        <fullName evidence="8">GTPase Era</fullName>
    </submittedName>
</protein>
<accession>A0A9X1V7Q3</accession>
<comment type="subcellular location">
    <subcellularLocation>
        <location evidence="1">Membrane</location>
    </subcellularLocation>
</comment>
<evidence type="ECO:0000256" key="4">
    <source>
        <dbReference type="ARBA" id="ARBA00023134"/>
    </source>
</evidence>
<dbReference type="InterPro" id="IPR045063">
    <property type="entry name" value="Dynamin_N"/>
</dbReference>
<dbReference type="InterPro" id="IPR027094">
    <property type="entry name" value="Mitofusin_fam"/>
</dbReference>
<keyword evidence="6" id="KW-0175">Coiled coil</keyword>
<dbReference type="InterPro" id="IPR027417">
    <property type="entry name" value="P-loop_NTPase"/>
</dbReference>
<keyword evidence="9" id="KW-1185">Reference proteome</keyword>
<keyword evidence="5" id="KW-0472">Membrane</keyword>
<dbReference type="CDD" id="cd09912">
    <property type="entry name" value="DLP_2"/>
    <property type="match status" value="1"/>
</dbReference>
<evidence type="ECO:0000256" key="3">
    <source>
        <dbReference type="ARBA" id="ARBA00022801"/>
    </source>
</evidence>
<feature type="coiled-coil region" evidence="6">
    <location>
        <begin position="393"/>
        <end position="420"/>
    </location>
</feature>
<dbReference type="Gene3D" id="3.40.50.300">
    <property type="entry name" value="P-loop containing nucleotide triphosphate hydrolases"/>
    <property type="match status" value="1"/>
</dbReference>
<evidence type="ECO:0000256" key="5">
    <source>
        <dbReference type="ARBA" id="ARBA00023136"/>
    </source>
</evidence>
<dbReference type="Pfam" id="PF00350">
    <property type="entry name" value="Dynamin_N"/>
    <property type="match status" value="1"/>
</dbReference>